<evidence type="ECO:0000256" key="1">
    <source>
        <dbReference type="ARBA" id="ARBA00022676"/>
    </source>
</evidence>
<dbReference type="PANTHER" id="PTHR22916:SF51">
    <property type="entry name" value="GLYCOSYLTRANSFERASE EPSH-RELATED"/>
    <property type="match status" value="1"/>
</dbReference>
<reference evidence="5" key="1">
    <citation type="journal article" date="2019" name="Int. J. Syst. Evol. Microbiol.">
        <title>The Global Catalogue of Microorganisms (GCM) 10K type strain sequencing project: providing services to taxonomists for standard genome sequencing and annotation.</title>
        <authorList>
            <consortium name="The Broad Institute Genomics Platform"/>
            <consortium name="The Broad Institute Genome Sequencing Center for Infectious Disease"/>
            <person name="Wu L."/>
            <person name="Ma J."/>
        </authorList>
    </citation>
    <scope>NUCLEOTIDE SEQUENCE [LARGE SCALE GENOMIC DNA]</scope>
    <source>
        <strain evidence="5">KCTC 22209</strain>
    </source>
</reference>
<protein>
    <submittedName>
        <fullName evidence="4">Glycosyltransferase family 2 protein</fullName>
    </submittedName>
</protein>
<dbReference type="CDD" id="cd00761">
    <property type="entry name" value="Glyco_tranf_GTA_type"/>
    <property type="match status" value="1"/>
</dbReference>
<dbReference type="Proteomes" id="UP001597509">
    <property type="component" value="Unassembled WGS sequence"/>
</dbReference>
<dbReference type="EMBL" id="JBHUPE010000007">
    <property type="protein sequence ID" value="MFD2905896.1"/>
    <property type="molecule type" value="Genomic_DNA"/>
</dbReference>
<keyword evidence="2" id="KW-0808">Transferase</keyword>
<dbReference type="InterPro" id="IPR029044">
    <property type="entry name" value="Nucleotide-diphossugar_trans"/>
</dbReference>
<dbReference type="PANTHER" id="PTHR22916">
    <property type="entry name" value="GLYCOSYLTRANSFERASE"/>
    <property type="match status" value="1"/>
</dbReference>
<dbReference type="Gene3D" id="3.90.550.10">
    <property type="entry name" value="Spore Coat Polysaccharide Biosynthesis Protein SpsA, Chain A"/>
    <property type="match status" value="1"/>
</dbReference>
<dbReference type="InterPro" id="IPR001173">
    <property type="entry name" value="Glyco_trans_2-like"/>
</dbReference>
<sequence length="347" mass="40449">MNKITIIVPIYQVEDYIVECARSLVSQTNQQFDVIFVNDQTPDRSILFLEEYLQSSDPKFNWTIIHNQKNLGLSASRNKGISFADTEFVMFLDSDDFIDPVMFEKILGQNDLIHGDIDIICYGFQLFNGIHIINSGTVKSTAPTFYTSDEAILAMFGNGDIDISACSKIFKSSLFKNTNIQFPVGVYYEDVLTVCKLVQKANKIVVIPYNFYTYRCARVGSIMNTYSEKHLRDNLGLMYDLELFFQEESSILLSQEYNSDKFINVIEELLKLSQLYKQIDNNGMTLFNQLQGGLALYYKRLDSNRYISLKFTLFYYYFRGSQKFLKWNYFRLNLCFNFIKLVKKLRK</sequence>
<name>A0ABW5Z0M8_9SPHI</name>
<keyword evidence="5" id="KW-1185">Reference proteome</keyword>
<dbReference type="SUPFAM" id="SSF53448">
    <property type="entry name" value="Nucleotide-diphospho-sugar transferases"/>
    <property type="match status" value="1"/>
</dbReference>
<evidence type="ECO:0000259" key="3">
    <source>
        <dbReference type="Pfam" id="PF00535"/>
    </source>
</evidence>
<evidence type="ECO:0000313" key="4">
    <source>
        <dbReference type="EMBL" id="MFD2905896.1"/>
    </source>
</evidence>
<keyword evidence="1" id="KW-0328">Glycosyltransferase</keyword>
<proteinExistence type="predicted"/>
<gene>
    <name evidence="4" type="ORF">ACFS6I_18350</name>
</gene>
<feature type="domain" description="Glycosyltransferase 2-like" evidence="3">
    <location>
        <begin position="5"/>
        <end position="108"/>
    </location>
</feature>
<evidence type="ECO:0000256" key="2">
    <source>
        <dbReference type="ARBA" id="ARBA00022679"/>
    </source>
</evidence>
<comment type="caution">
    <text evidence="4">The sequence shown here is derived from an EMBL/GenBank/DDBJ whole genome shotgun (WGS) entry which is preliminary data.</text>
</comment>
<evidence type="ECO:0000313" key="5">
    <source>
        <dbReference type="Proteomes" id="UP001597509"/>
    </source>
</evidence>
<dbReference type="RefSeq" id="WP_380922808.1">
    <property type="nucleotide sequence ID" value="NZ_JBHUPE010000007.1"/>
</dbReference>
<accession>A0ABW5Z0M8</accession>
<dbReference type="Pfam" id="PF00535">
    <property type="entry name" value="Glycos_transf_2"/>
    <property type="match status" value="1"/>
</dbReference>
<organism evidence="4 5">
    <name type="scientific">Sphingobacterium anhuiense</name>
    <dbReference type="NCBI Taxonomy" id="493780"/>
    <lineage>
        <taxon>Bacteria</taxon>
        <taxon>Pseudomonadati</taxon>
        <taxon>Bacteroidota</taxon>
        <taxon>Sphingobacteriia</taxon>
        <taxon>Sphingobacteriales</taxon>
        <taxon>Sphingobacteriaceae</taxon>
        <taxon>Sphingobacterium</taxon>
    </lineage>
</organism>